<dbReference type="AlphaFoldDB" id="A0A6A6I4F6"/>
<dbReference type="EMBL" id="ML987201">
    <property type="protein sequence ID" value="KAF2245099.1"/>
    <property type="molecule type" value="Genomic_DNA"/>
</dbReference>
<reference evidence="2" key="1">
    <citation type="journal article" date="2020" name="Stud. Mycol.">
        <title>101 Dothideomycetes genomes: a test case for predicting lifestyles and emergence of pathogens.</title>
        <authorList>
            <person name="Haridas S."/>
            <person name="Albert R."/>
            <person name="Binder M."/>
            <person name="Bloem J."/>
            <person name="Labutti K."/>
            <person name="Salamov A."/>
            <person name="Andreopoulos B."/>
            <person name="Baker S."/>
            <person name="Barry K."/>
            <person name="Bills G."/>
            <person name="Bluhm B."/>
            <person name="Cannon C."/>
            <person name="Castanera R."/>
            <person name="Culley D."/>
            <person name="Daum C."/>
            <person name="Ezra D."/>
            <person name="Gonzalez J."/>
            <person name="Henrissat B."/>
            <person name="Kuo A."/>
            <person name="Liang C."/>
            <person name="Lipzen A."/>
            <person name="Lutzoni F."/>
            <person name="Magnuson J."/>
            <person name="Mondo S."/>
            <person name="Nolan M."/>
            <person name="Ohm R."/>
            <person name="Pangilinan J."/>
            <person name="Park H.-J."/>
            <person name="Ramirez L."/>
            <person name="Alfaro M."/>
            <person name="Sun H."/>
            <person name="Tritt A."/>
            <person name="Yoshinaga Y."/>
            <person name="Zwiers L.-H."/>
            <person name="Turgeon B."/>
            <person name="Goodwin S."/>
            <person name="Spatafora J."/>
            <person name="Crous P."/>
            <person name="Grigoriev I."/>
        </authorList>
    </citation>
    <scope>NUCLEOTIDE SEQUENCE</scope>
    <source>
        <strain evidence="2">CBS 122368</strain>
    </source>
</reference>
<dbReference type="Proteomes" id="UP000800094">
    <property type="component" value="Unassembled WGS sequence"/>
</dbReference>
<sequence length="112" mass="12809">MYSRKSWDPCLDAAAKAVFEKCREGDSPLYCEETGWPEDANEKDVLSWFAQLTEDLAAFVEKHQQDPKARRRPLAQPDQPLQGSTADRKLDVGFVDNPKAMKDLKCHWSQIL</sequence>
<evidence type="ECO:0000313" key="3">
    <source>
        <dbReference type="Proteomes" id="UP000800094"/>
    </source>
</evidence>
<evidence type="ECO:0000313" key="2">
    <source>
        <dbReference type="EMBL" id="KAF2245099.1"/>
    </source>
</evidence>
<gene>
    <name evidence="2" type="ORF">BU26DRAFT_508439</name>
</gene>
<dbReference type="OrthoDB" id="5584477at2759"/>
<keyword evidence="3" id="KW-1185">Reference proteome</keyword>
<accession>A0A6A6I4F6</accession>
<protein>
    <submittedName>
        <fullName evidence="2">Uncharacterized protein</fullName>
    </submittedName>
</protein>
<evidence type="ECO:0000256" key="1">
    <source>
        <dbReference type="SAM" id="MobiDB-lite"/>
    </source>
</evidence>
<dbReference type="GeneID" id="54580406"/>
<feature type="region of interest" description="Disordered" evidence="1">
    <location>
        <begin position="61"/>
        <end position="90"/>
    </location>
</feature>
<dbReference type="RefSeq" id="XP_033680103.1">
    <property type="nucleotide sequence ID" value="XM_033827076.1"/>
</dbReference>
<organism evidence="2 3">
    <name type="scientific">Trematosphaeria pertusa</name>
    <dbReference type="NCBI Taxonomy" id="390896"/>
    <lineage>
        <taxon>Eukaryota</taxon>
        <taxon>Fungi</taxon>
        <taxon>Dikarya</taxon>
        <taxon>Ascomycota</taxon>
        <taxon>Pezizomycotina</taxon>
        <taxon>Dothideomycetes</taxon>
        <taxon>Pleosporomycetidae</taxon>
        <taxon>Pleosporales</taxon>
        <taxon>Massarineae</taxon>
        <taxon>Trematosphaeriaceae</taxon>
        <taxon>Trematosphaeria</taxon>
    </lineage>
</organism>
<name>A0A6A6I4F6_9PLEO</name>
<proteinExistence type="predicted"/>